<keyword evidence="4" id="KW-1185">Reference proteome</keyword>
<dbReference type="GO" id="GO:0006552">
    <property type="term" value="P:L-leucine catabolic process"/>
    <property type="evidence" value="ECO:0007669"/>
    <property type="project" value="TreeGrafter"/>
</dbReference>
<dbReference type="InterPro" id="IPR034733">
    <property type="entry name" value="AcCoA_carboxyl_beta"/>
</dbReference>
<gene>
    <name evidence="3" type="ORF">FDQ92_12455</name>
</gene>
<dbReference type="RefSeq" id="WP_137425193.1">
    <property type="nucleotide sequence ID" value="NZ_CP040098.1"/>
</dbReference>
<dbReference type="Proteomes" id="UP000298602">
    <property type="component" value="Chromosome"/>
</dbReference>
<dbReference type="SUPFAM" id="SSF52096">
    <property type="entry name" value="ClpP/crotonase"/>
    <property type="match status" value="2"/>
</dbReference>
<dbReference type="InterPro" id="IPR045190">
    <property type="entry name" value="MCCB/AccD1-like"/>
</dbReference>
<dbReference type="InterPro" id="IPR029045">
    <property type="entry name" value="ClpP/crotonase-like_dom_sf"/>
</dbReference>
<dbReference type="KEGG" id="dax:FDQ92_12455"/>
<accession>A0A4P8L4U9</accession>
<feature type="domain" description="CoA carboxyltransferase N-terminal" evidence="1">
    <location>
        <begin position="16"/>
        <end position="278"/>
    </location>
</feature>
<sequence>MNEVGTVFSREQEDNMNHWLNEERQIYALWERAYNPGGQKQIERLAKQGKKPVRELVKQLIDPDSEFLELSRGAGFGINYETAMDVPSAGLVTGIGKVHGNWVMVIANDSRVKAGAYYPISCKKHLRAQNIAEQCGLPCIYIGDSAGGFLPMQDRVFPGQGQFGRFFFNMCRMSAKGLKQYTLSTGGNTAGGAYTVYLADESIMIDKLAYSFLGGPPMVKSAIGEDVTMEELGGAKVHTSISGGADHFVHTQDEGIEKLRELLSYDPPQKLFIDRRPTMPPKVDADHIYRVLPKDPYRGVKVREIIACIADDSEFSEYKEKYNPGRADNIVCGKIHLKGIPVGIVAANGIGVIFVDAARKATEWVIRCCSQRIPILYIQASPGYMVGTQEEYAGIGKYGSDMVRAAACAAVPKIQWVIGPDHGAANYGMCGRAYDPHFIFNTMRGRTSVMSGRTAGYILTSLERANARKQGREMNESELREFEKMMVEKYSREAHPFYTEARLYHDGTIPLRDCRDTLATAFEVSLLKPIGESSFGNFKF</sequence>
<proteinExistence type="predicted"/>
<reference evidence="3 4" key="1">
    <citation type="submission" date="2019-05" db="EMBL/GenBank/DDBJ databases">
        <title>The Complete Genome Sequence of the n-alkane-degrading Desulfoglaeba alkanexedens ALDC reveals multiple alkylsuccinate synthase gene clusters.</title>
        <authorList>
            <person name="Callaghan A.V."/>
            <person name="Davidova I.A."/>
            <person name="Duncan K.E."/>
            <person name="Morris B."/>
            <person name="McInerney M.J."/>
        </authorList>
    </citation>
    <scope>NUCLEOTIDE SEQUENCE [LARGE SCALE GENOMIC DNA]</scope>
    <source>
        <strain evidence="3 4">ALDC</strain>
    </source>
</reference>
<dbReference type="AlphaFoldDB" id="A0A4P8L4U9"/>
<dbReference type="Pfam" id="PF01039">
    <property type="entry name" value="Carboxyl_trans"/>
    <property type="match status" value="1"/>
</dbReference>
<evidence type="ECO:0000259" key="2">
    <source>
        <dbReference type="PROSITE" id="PS50989"/>
    </source>
</evidence>
<dbReference type="GO" id="GO:1905202">
    <property type="term" value="C:methylcrotonoyl-CoA carboxylase complex"/>
    <property type="evidence" value="ECO:0007669"/>
    <property type="project" value="TreeGrafter"/>
</dbReference>
<organism evidence="3 4">
    <name type="scientific">Desulfoglaeba alkanexedens ALDC</name>
    <dbReference type="NCBI Taxonomy" id="980445"/>
    <lineage>
        <taxon>Bacteria</taxon>
        <taxon>Pseudomonadati</taxon>
        <taxon>Thermodesulfobacteriota</taxon>
        <taxon>Syntrophobacteria</taxon>
        <taxon>Syntrophobacterales</taxon>
        <taxon>Syntrophobacteraceae</taxon>
        <taxon>Desulfoglaeba</taxon>
    </lineage>
</organism>
<dbReference type="InterPro" id="IPR011762">
    <property type="entry name" value="COA_CT_N"/>
</dbReference>
<dbReference type="PROSITE" id="PS50980">
    <property type="entry name" value="COA_CT_NTER"/>
    <property type="match status" value="1"/>
</dbReference>
<protein>
    <submittedName>
        <fullName evidence="3">Propionyl-CoA carboxylase</fullName>
    </submittedName>
</protein>
<dbReference type="OrthoDB" id="9803706at2"/>
<dbReference type="Gene3D" id="3.90.226.10">
    <property type="entry name" value="2-enoyl-CoA Hydratase, Chain A, domain 1"/>
    <property type="match status" value="2"/>
</dbReference>
<dbReference type="GO" id="GO:0004485">
    <property type="term" value="F:methylcrotonoyl-CoA carboxylase activity"/>
    <property type="evidence" value="ECO:0007669"/>
    <property type="project" value="TreeGrafter"/>
</dbReference>
<reference evidence="3 4" key="2">
    <citation type="submission" date="2019-05" db="EMBL/GenBank/DDBJ databases">
        <authorList>
            <person name="Suflita J.M."/>
            <person name="Marks C.R."/>
        </authorList>
    </citation>
    <scope>NUCLEOTIDE SEQUENCE [LARGE SCALE GENOMIC DNA]</scope>
    <source>
        <strain evidence="3 4">ALDC</strain>
    </source>
</reference>
<dbReference type="PROSITE" id="PS50989">
    <property type="entry name" value="COA_CT_CTER"/>
    <property type="match status" value="1"/>
</dbReference>
<name>A0A4P8L4U9_9BACT</name>
<dbReference type="PANTHER" id="PTHR22855:SF13">
    <property type="entry name" value="METHYLCROTONOYL-COA CARBOXYLASE BETA CHAIN, MITOCHONDRIAL"/>
    <property type="match status" value="1"/>
</dbReference>
<dbReference type="PANTHER" id="PTHR22855">
    <property type="entry name" value="ACETYL, PROPIONYL, PYRUVATE, AND GLUTACONYL CARBOXYLASE-RELATED"/>
    <property type="match status" value="1"/>
</dbReference>
<evidence type="ECO:0000313" key="4">
    <source>
        <dbReference type="Proteomes" id="UP000298602"/>
    </source>
</evidence>
<evidence type="ECO:0000259" key="1">
    <source>
        <dbReference type="PROSITE" id="PS50980"/>
    </source>
</evidence>
<evidence type="ECO:0000313" key="3">
    <source>
        <dbReference type="EMBL" id="QCQ22910.1"/>
    </source>
</evidence>
<dbReference type="InterPro" id="IPR011763">
    <property type="entry name" value="COA_CT_C"/>
</dbReference>
<dbReference type="EMBL" id="CP040098">
    <property type="protein sequence ID" value="QCQ22910.1"/>
    <property type="molecule type" value="Genomic_DNA"/>
</dbReference>
<feature type="domain" description="CoA carboxyltransferase C-terminal" evidence="2">
    <location>
        <begin position="280"/>
        <end position="532"/>
    </location>
</feature>